<evidence type="ECO:0000313" key="1">
    <source>
        <dbReference type="EMBL" id="KAH7995254.1"/>
    </source>
</evidence>
<evidence type="ECO:0000313" key="2">
    <source>
        <dbReference type="Proteomes" id="UP000827872"/>
    </source>
</evidence>
<gene>
    <name evidence="1" type="ORF">K3G42_023634</name>
</gene>
<protein>
    <submittedName>
        <fullName evidence="1">Uncharacterized protein</fullName>
    </submittedName>
</protein>
<accession>A0ACB8ER71</accession>
<dbReference type="Proteomes" id="UP000827872">
    <property type="component" value="Linkage Group LG07"/>
</dbReference>
<comment type="caution">
    <text evidence="1">The sequence shown here is derived from an EMBL/GenBank/DDBJ whole genome shotgun (WGS) entry which is preliminary data.</text>
</comment>
<dbReference type="EMBL" id="CM037620">
    <property type="protein sequence ID" value="KAH7995254.1"/>
    <property type="molecule type" value="Genomic_DNA"/>
</dbReference>
<sequence length="179" mass="18703">MCKAGRQCIGPPTVSCISLMDSSEKADSCHLVEPLWGLPACFHKHSGCGGRGCGGSGGSQAKWQELVSSGLSMREMRETARSPPHCLPTSCTAPPAGQPASTTFLLRLARHHKTTLLLRHHHHANHLPLLGPTGGGQEVGSCGGPLFPLMTQTTGPATSVASGPAENMPLQKDLRVSQA</sequence>
<proteinExistence type="predicted"/>
<reference evidence="1" key="1">
    <citation type="submission" date="2021-08" db="EMBL/GenBank/DDBJ databases">
        <title>The first chromosome-level gecko genome reveals the dynamic sex chromosomes of Neotropical dwarf geckos (Sphaerodactylidae: Sphaerodactylus).</title>
        <authorList>
            <person name="Pinto B.J."/>
            <person name="Keating S.E."/>
            <person name="Gamble T."/>
        </authorList>
    </citation>
    <scope>NUCLEOTIDE SEQUENCE</scope>
    <source>
        <strain evidence="1">TG3544</strain>
    </source>
</reference>
<name>A0ACB8ER71_9SAUR</name>
<keyword evidence="2" id="KW-1185">Reference proteome</keyword>
<organism evidence="1 2">
    <name type="scientific">Sphaerodactylus townsendi</name>
    <dbReference type="NCBI Taxonomy" id="933632"/>
    <lineage>
        <taxon>Eukaryota</taxon>
        <taxon>Metazoa</taxon>
        <taxon>Chordata</taxon>
        <taxon>Craniata</taxon>
        <taxon>Vertebrata</taxon>
        <taxon>Euteleostomi</taxon>
        <taxon>Lepidosauria</taxon>
        <taxon>Squamata</taxon>
        <taxon>Bifurcata</taxon>
        <taxon>Gekkota</taxon>
        <taxon>Sphaerodactylidae</taxon>
        <taxon>Sphaerodactylus</taxon>
    </lineage>
</organism>